<evidence type="ECO:0000313" key="2">
    <source>
        <dbReference type="EMBL" id="KAJ1140591.1"/>
    </source>
</evidence>
<accession>A0AAV7QML4</accession>
<name>A0AAV7QML4_PLEWA</name>
<dbReference type="AlphaFoldDB" id="A0AAV7QML4"/>
<reference evidence="2" key="1">
    <citation type="journal article" date="2022" name="bioRxiv">
        <title>Sequencing and chromosome-scale assembly of the giantPleurodeles waltlgenome.</title>
        <authorList>
            <person name="Brown T."/>
            <person name="Elewa A."/>
            <person name="Iarovenko S."/>
            <person name="Subramanian E."/>
            <person name="Araus A.J."/>
            <person name="Petzold A."/>
            <person name="Susuki M."/>
            <person name="Suzuki K.-i.T."/>
            <person name="Hayashi T."/>
            <person name="Toyoda A."/>
            <person name="Oliveira C."/>
            <person name="Osipova E."/>
            <person name="Leigh N.D."/>
            <person name="Simon A."/>
            <person name="Yun M.H."/>
        </authorList>
    </citation>
    <scope>NUCLEOTIDE SEQUENCE</scope>
    <source>
        <strain evidence="2">20211129_DDA</strain>
        <tissue evidence="2">Liver</tissue>
    </source>
</reference>
<comment type="caution">
    <text evidence="2">The sequence shown here is derived from an EMBL/GenBank/DDBJ whole genome shotgun (WGS) entry which is preliminary data.</text>
</comment>
<dbReference type="EMBL" id="JANPWB010000010">
    <property type="protein sequence ID" value="KAJ1140591.1"/>
    <property type="molecule type" value="Genomic_DNA"/>
</dbReference>
<proteinExistence type="predicted"/>
<protein>
    <submittedName>
        <fullName evidence="2">Uncharacterized protein</fullName>
    </submittedName>
</protein>
<evidence type="ECO:0000313" key="3">
    <source>
        <dbReference type="Proteomes" id="UP001066276"/>
    </source>
</evidence>
<dbReference type="Proteomes" id="UP001066276">
    <property type="component" value="Chromosome 6"/>
</dbReference>
<sequence>MPARLWPNPPRGIVGESGSVRKRVYVLKARATYSKADWNLSCHPPASRTGMGRLGDGPRERLRGRNLLKKA</sequence>
<gene>
    <name evidence="2" type="ORF">NDU88_006940</name>
</gene>
<keyword evidence="3" id="KW-1185">Reference proteome</keyword>
<feature type="region of interest" description="Disordered" evidence="1">
    <location>
        <begin position="40"/>
        <end position="71"/>
    </location>
</feature>
<evidence type="ECO:0000256" key="1">
    <source>
        <dbReference type="SAM" id="MobiDB-lite"/>
    </source>
</evidence>
<organism evidence="2 3">
    <name type="scientific">Pleurodeles waltl</name>
    <name type="common">Iberian ribbed newt</name>
    <dbReference type="NCBI Taxonomy" id="8319"/>
    <lineage>
        <taxon>Eukaryota</taxon>
        <taxon>Metazoa</taxon>
        <taxon>Chordata</taxon>
        <taxon>Craniata</taxon>
        <taxon>Vertebrata</taxon>
        <taxon>Euteleostomi</taxon>
        <taxon>Amphibia</taxon>
        <taxon>Batrachia</taxon>
        <taxon>Caudata</taxon>
        <taxon>Salamandroidea</taxon>
        <taxon>Salamandridae</taxon>
        <taxon>Pleurodelinae</taxon>
        <taxon>Pleurodeles</taxon>
    </lineage>
</organism>